<gene>
    <name evidence="1" type="ORF">UR23_C0028G0003</name>
</gene>
<sequence length="323" mass="37799">MKATIFIDYSITPNDEMAICGIACLNESSIKKEIYKVYKEVLGLPDTFDLRSMKKFEKIGFHYSEDHPNVKEKYFELLSRLPIDSEIIVGKKLNFMNYLNNLILKFSQKYKGLQLSFIIEQSDYDKKIKEEITKNKWYKKILTIREKSNSSPLSIADYFAGVYKDWVNVLGQKSLKNKGKEELRLIKKAIIKKYYDKIKMKIRHTYFEQNSIHISRESRVKYNAGGGKSVGHELMPESARSFQFNLTSSAYTKIPFNKITSIQVLSKWLSVPIKFLNKIKTKGITNEYYEKILIPKKNSNKKREVFHVLDINLENAHKIIEES</sequence>
<accession>A0A0G0B9I6</accession>
<evidence type="ECO:0008006" key="3">
    <source>
        <dbReference type="Google" id="ProtNLM"/>
    </source>
</evidence>
<proteinExistence type="predicted"/>
<dbReference type="AlphaFoldDB" id="A0A0G0B9I6"/>
<evidence type="ECO:0000313" key="2">
    <source>
        <dbReference type="Proteomes" id="UP000034349"/>
    </source>
</evidence>
<evidence type="ECO:0000313" key="1">
    <source>
        <dbReference type="EMBL" id="KKP35450.1"/>
    </source>
</evidence>
<dbReference type="Proteomes" id="UP000034349">
    <property type="component" value="Unassembled WGS sequence"/>
</dbReference>
<protein>
    <recommendedName>
        <fullName evidence="3">DUF3800 domain-containing protein</fullName>
    </recommendedName>
</protein>
<dbReference type="EMBL" id="LBOK01000028">
    <property type="protein sequence ID" value="KKP35450.1"/>
    <property type="molecule type" value="Genomic_DNA"/>
</dbReference>
<name>A0A0G0B9I6_9BACT</name>
<reference evidence="1 2" key="1">
    <citation type="journal article" date="2015" name="Nature">
        <title>rRNA introns, odd ribosomes, and small enigmatic genomes across a large radiation of phyla.</title>
        <authorList>
            <person name="Brown C.T."/>
            <person name="Hug L.A."/>
            <person name="Thomas B.C."/>
            <person name="Sharon I."/>
            <person name="Castelle C.J."/>
            <person name="Singh A."/>
            <person name="Wilkins M.J."/>
            <person name="Williams K.H."/>
            <person name="Banfield J.F."/>
        </authorList>
    </citation>
    <scope>NUCLEOTIDE SEQUENCE [LARGE SCALE GENOMIC DNA]</scope>
</reference>
<comment type="caution">
    <text evidence="1">The sequence shown here is derived from an EMBL/GenBank/DDBJ whole genome shotgun (WGS) entry which is preliminary data.</text>
</comment>
<organism evidence="1 2">
    <name type="scientific">Candidatus Roizmanbacteria bacterium GW2011_GWA2_32_13</name>
    <dbReference type="NCBI Taxonomy" id="1618475"/>
    <lineage>
        <taxon>Bacteria</taxon>
        <taxon>Candidatus Roizmaniibacteriota</taxon>
    </lineage>
</organism>